<dbReference type="Gene3D" id="3.30.200.20">
    <property type="entry name" value="Phosphorylase Kinase, domain 1"/>
    <property type="match status" value="1"/>
</dbReference>
<evidence type="ECO:0000313" key="16">
    <source>
        <dbReference type="EMBL" id="OXU30749.1"/>
    </source>
</evidence>
<dbReference type="InterPro" id="IPR008271">
    <property type="entry name" value="Ser/Thr_kinase_AS"/>
</dbReference>
<organism evidence="16 17">
    <name type="scientific">Trichomalopsis sarcophagae</name>
    <dbReference type="NCBI Taxonomy" id="543379"/>
    <lineage>
        <taxon>Eukaryota</taxon>
        <taxon>Metazoa</taxon>
        <taxon>Ecdysozoa</taxon>
        <taxon>Arthropoda</taxon>
        <taxon>Hexapoda</taxon>
        <taxon>Insecta</taxon>
        <taxon>Pterygota</taxon>
        <taxon>Neoptera</taxon>
        <taxon>Endopterygota</taxon>
        <taxon>Hymenoptera</taxon>
        <taxon>Apocrita</taxon>
        <taxon>Proctotrupomorpha</taxon>
        <taxon>Chalcidoidea</taxon>
        <taxon>Pteromalidae</taxon>
        <taxon>Pteromalinae</taxon>
        <taxon>Trichomalopsis</taxon>
    </lineage>
</organism>
<dbReference type="EC" id="2.7.11.1" evidence="2"/>
<dbReference type="InterPro" id="IPR038357">
    <property type="entry name" value="KEN_sf"/>
</dbReference>
<dbReference type="SMART" id="SM00220">
    <property type="entry name" value="S_TKc"/>
    <property type="match status" value="1"/>
</dbReference>
<keyword evidence="11" id="KW-0472">Membrane</keyword>
<dbReference type="GO" id="GO:0006397">
    <property type="term" value="P:mRNA processing"/>
    <property type="evidence" value="ECO:0007669"/>
    <property type="project" value="InterPro"/>
</dbReference>
<dbReference type="FunFam" id="3.30.200.20:FF:000077">
    <property type="entry name" value="Putative Serine/threonine-protein kinase/endoribonuclease IRE1"/>
    <property type="match status" value="1"/>
</dbReference>
<dbReference type="CDD" id="cd09769">
    <property type="entry name" value="Luminal_IRE1"/>
    <property type="match status" value="1"/>
</dbReference>
<dbReference type="GO" id="GO:0004674">
    <property type="term" value="F:protein serine/threonine kinase activity"/>
    <property type="evidence" value="ECO:0007669"/>
    <property type="project" value="UniProtKB-KW"/>
</dbReference>
<protein>
    <recommendedName>
        <fullName evidence="2">non-specific serine/threonine protein kinase</fullName>
        <ecNumber evidence="2">2.7.11.1</ecNumber>
    </recommendedName>
</protein>
<feature type="compositionally biased region" description="Basic and acidic residues" evidence="12">
    <location>
        <begin position="971"/>
        <end position="980"/>
    </location>
</feature>
<evidence type="ECO:0000256" key="5">
    <source>
        <dbReference type="ARBA" id="ARBA00022692"/>
    </source>
</evidence>
<dbReference type="EMBL" id="NNAY01000124">
    <property type="protein sequence ID" value="OXU30749.1"/>
    <property type="molecule type" value="Genomic_DNA"/>
</dbReference>
<dbReference type="GO" id="GO:1990604">
    <property type="term" value="C:IRE1-TRAF2-ASK1 complex"/>
    <property type="evidence" value="ECO:0007669"/>
    <property type="project" value="TreeGrafter"/>
</dbReference>
<dbReference type="GO" id="GO:0005524">
    <property type="term" value="F:ATP binding"/>
    <property type="evidence" value="ECO:0007669"/>
    <property type="project" value="UniProtKB-KW"/>
</dbReference>
<name>A0A232FJS9_9HYME</name>
<dbReference type="STRING" id="543379.A0A232FJS9"/>
<dbReference type="GO" id="GO:0051082">
    <property type="term" value="F:unfolded protein binding"/>
    <property type="evidence" value="ECO:0007669"/>
    <property type="project" value="TreeGrafter"/>
</dbReference>
<dbReference type="OrthoDB" id="63989at2759"/>
<evidence type="ECO:0000256" key="1">
    <source>
        <dbReference type="ARBA" id="ARBA00004479"/>
    </source>
</evidence>
<dbReference type="PROSITE" id="PS00108">
    <property type="entry name" value="PROTEIN_KINASE_ST"/>
    <property type="match status" value="1"/>
</dbReference>
<keyword evidence="4" id="KW-0808">Transferase</keyword>
<keyword evidence="3" id="KW-0723">Serine/threonine-protein kinase</keyword>
<dbReference type="SUPFAM" id="SSF56112">
    <property type="entry name" value="Protein kinase-like (PK-like)"/>
    <property type="match status" value="1"/>
</dbReference>
<dbReference type="CDD" id="cd13982">
    <property type="entry name" value="STKc_IRE1"/>
    <property type="match status" value="1"/>
</dbReference>
<dbReference type="Gene3D" id="1.10.510.10">
    <property type="entry name" value="Transferase(Phosphotransferase) domain 1"/>
    <property type="match status" value="1"/>
</dbReference>
<evidence type="ECO:0000259" key="14">
    <source>
        <dbReference type="PROSITE" id="PS50011"/>
    </source>
</evidence>
<keyword evidence="8" id="KW-0418">Kinase</keyword>
<evidence type="ECO:0000256" key="8">
    <source>
        <dbReference type="ARBA" id="ARBA00022777"/>
    </source>
</evidence>
<dbReference type="GO" id="GO:0004521">
    <property type="term" value="F:RNA endonuclease activity"/>
    <property type="evidence" value="ECO:0007669"/>
    <property type="project" value="InterPro"/>
</dbReference>
<comment type="subcellular location">
    <subcellularLocation>
        <location evidence="1">Membrane</location>
        <topology evidence="1">Single-pass type I membrane protein</topology>
    </subcellularLocation>
</comment>
<keyword evidence="7" id="KW-0547">Nucleotide-binding</keyword>
<dbReference type="Gene3D" id="2.130.10.10">
    <property type="entry name" value="YVTN repeat-like/Quinoprotein amine dehydrogenase"/>
    <property type="match status" value="1"/>
</dbReference>
<evidence type="ECO:0000256" key="11">
    <source>
        <dbReference type="ARBA" id="ARBA00023136"/>
    </source>
</evidence>
<dbReference type="SMART" id="SM00580">
    <property type="entry name" value="PUG"/>
    <property type="match status" value="1"/>
</dbReference>
<dbReference type="InterPro" id="IPR000719">
    <property type="entry name" value="Prot_kinase_dom"/>
</dbReference>
<keyword evidence="5" id="KW-0812">Transmembrane</keyword>
<proteinExistence type="predicted"/>
<dbReference type="Gene3D" id="1.20.1440.180">
    <property type="entry name" value="KEN domain"/>
    <property type="match status" value="1"/>
</dbReference>
<dbReference type="InterPro" id="IPR010513">
    <property type="entry name" value="KEN_dom"/>
</dbReference>
<evidence type="ECO:0000256" key="10">
    <source>
        <dbReference type="ARBA" id="ARBA00022989"/>
    </source>
</evidence>
<comment type="caution">
    <text evidence="16">The sequence shown here is derived from an EMBL/GenBank/DDBJ whole genome shotgun (WGS) entry which is preliminary data.</text>
</comment>
<evidence type="ECO:0000256" key="4">
    <source>
        <dbReference type="ARBA" id="ARBA00022679"/>
    </source>
</evidence>
<dbReference type="PANTHER" id="PTHR13954:SF6">
    <property type="entry name" value="NON-SPECIFIC SERINE_THREONINE PROTEIN KINASE"/>
    <property type="match status" value="1"/>
</dbReference>
<gene>
    <name evidence="16" type="ORF">TSAR_001909</name>
</gene>
<reference evidence="16 17" key="1">
    <citation type="journal article" date="2017" name="Curr. Biol.">
        <title>The Evolution of Venom by Co-option of Single-Copy Genes.</title>
        <authorList>
            <person name="Martinson E.O."/>
            <person name="Mrinalini"/>
            <person name="Kelkar Y.D."/>
            <person name="Chang C.H."/>
            <person name="Werren J.H."/>
        </authorList>
    </citation>
    <scope>NUCLEOTIDE SEQUENCE [LARGE SCALE GENOMIC DNA]</scope>
    <source>
        <strain evidence="16 17">Alberta</strain>
        <tissue evidence="16">Whole body</tissue>
    </source>
</reference>
<keyword evidence="10" id="KW-1133">Transmembrane helix</keyword>
<evidence type="ECO:0000313" key="17">
    <source>
        <dbReference type="Proteomes" id="UP000215335"/>
    </source>
</evidence>
<feature type="domain" description="KEN" evidence="15">
    <location>
        <begin position="766"/>
        <end position="910"/>
    </location>
</feature>
<feature type="signal peptide" evidence="13">
    <location>
        <begin position="1"/>
        <end position="18"/>
    </location>
</feature>
<evidence type="ECO:0000256" key="6">
    <source>
        <dbReference type="ARBA" id="ARBA00022729"/>
    </source>
</evidence>
<dbReference type="InterPro" id="IPR045133">
    <property type="entry name" value="IRE1/2-like"/>
</dbReference>
<evidence type="ECO:0000256" key="7">
    <source>
        <dbReference type="ARBA" id="ARBA00022741"/>
    </source>
</evidence>
<evidence type="ECO:0000256" key="9">
    <source>
        <dbReference type="ARBA" id="ARBA00022840"/>
    </source>
</evidence>
<dbReference type="SUPFAM" id="SSF50998">
    <property type="entry name" value="Quinoprotein alcohol dehydrogenase-like"/>
    <property type="match status" value="1"/>
</dbReference>
<feature type="region of interest" description="Disordered" evidence="12">
    <location>
        <begin position="955"/>
        <end position="991"/>
    </location>
</feature>
<dbReference type="PROSITE" id="PS51392">
    <property type="entry name" value="KEN"/>
    <property type="match status" value="1"/>
</dbReference>
<evidence type="ECO:0000256" key="3">
    <source>
        <dbReference type="ARBA" id="ARBA00022527"/>
    </source>
</evidence>
<evidence type="ECO:0000259" key="15">
    <source>
        <dbReference type="PROSITE" id="PS51392"/>
    </source>
</evidence>
<feature type="chain" id="PRO_5012421021" description="non-specific serine/threonine protein kinase" evidence="13">
    <location>
        <begin position="19"/>
        <end position="991"/>
    </location>
</feature>
<keyword evidence="9" id="KW-0067">ATP-binding</keyword>
<evidence type="ECO:0000256" key="12">
    <source>
        <dbReference type="SAM" id="MobiDB-lite"/>
    </source>
</evidence>
<dbReference type="Pfam" id="PF06479">
    <property type="entry name" value="Ribonuc_2-5A"/>
    <property type="match status" value="1"/>
</dbReference>
<dbReference type="GO" id="GO:0036498">
    <property type="term" value="P:IRE1-mediated unfolded protein response"/>
    <property type="evidence" value="ECO:0007669"/>
    <property type="project" value="TreeGrafter"/>
</dbReference>
<dbReference type="GO" id="GO:0070059">
    <property type="term" value="P:intrinsic apoptotic signaling pathway in response to endoplasmic reticulum stress"/>
    <property type="evidence" value="ECO:0007669"/>
    <property type="project" value="TreeGrafter"/>
</dbReference>
<accession>A0A232FJS9</accession>
<sequence length="991" mass="112054">MNRLLYQTFFSFICCTLGQQTTETHTTGLVPDQDDALLMFSTLDGSLIAVEQRTGEIRWHQNDEPAVKVPHDTNQMSMPVFLPDPKDGSLYLFGPETEALKKLPFTIPQLVASSPCRSSDGILYTGRKIDTWFSVDPKTGEREQLLGFSKADNTCPIDTQNAIYVGRTEYNIIMIDSKRKDRKWNVTFYDYSAAKMDNELVEDYDLAHFAGSSTGQVVTLDRFGNILWNINLGSPVIAIYTISKDGLITIPFTSVSESTLGQLLQKIAINPNEFQFFPTLYIGEHSHGLYALPSFSDSATPTIASKAGQLLLEGPIISQMQKNESPPPPFDGGSKEPLESDFQRIGADKNNIMILGHYEVPSEYKPHNQPLLITGRSDPVILTKGNTFNTTKKIDLSVNEKQLNDSGYDSRGWRRALSISYAASKKWLNQQENKGLKLALIILVGCVVTMFWYLNAQFKEFQQLSQQFDQGSRENSRTGSNGRNGTIYTPEEIGEGLVRVGKITFNAEEVLGKGCDGTFVYKGEFDGRSVAVKRLLPDCFTFADREVALLRESDAHANVVRYFCTEQDRLFRYIALELAEATLQDYVAGRYDRTKISTKNILKQATSGLAHLHSLDIVHRDIKPHNVLLSVPGPRGEVRAMISDFGLCKKLQRGRMSFSRRSGVTGTDGWIAPEMLNGQRTTYAVDVFSLGCVFYYVLSSGKHPFGDPLRRQANILCGEIDLTALQNISENDKQVALVLIKAMVDSDPLKRPPAQAIYDHPMFWDAAQVLTFFQDVSDRVEKDGPESPALRALERGNRKVVQGDWRLHIDVEVATDLRKYRSYRGESVRDLLRALRNKVYICSKTKLKNAFGSQKHHYRELTVEAQQSLGEIPTKFTDYWLSRFPHLLIHSWCAMQNFRSEPTLRSYYDPVYEFKTEDTNDTDVVDDEDFMNLSRNDDRLIPSWRGSENTVNAVDWSPNRSRFRGQRRKKVDQQDTKKIEVPSVWSLPPAS</sequence>
<dbReference type="Pfam" id="PF00069">
    <property type="entry name" value="Pkinase"/>
    <property type="match status" value="1"/>
</dbReference>
<dbReference type="InterPro" id="IPR011009">
    <property type="entry name" value="Kinase-like_dom_sf"/>
</dbReference>
<dbReference type="AlphaFoldDB" id="A0A232FJS9"/>
<evidence type="ECO:0000256" key="13">
    <source>
        <dbReference type="SAM" id="SignalP"/>
    </source>
</evidence>
<dbReference type="InterPro" id="IPR011047">
    <property type="entry name" value="Quinoprotein_ADH-like_sf"/>
</dbReference>
<dbReference type="InterPro" id="IPR015943">
    <property type="entry name" value="WD40/YVTN_repeat-like_dom_sf"/>
</dbReference>
<dbReference type="SMART" id="SM00564">
    <property type="entry name" value="PQQ"/>
    <property type="match status" value="4"/>
</dbReference>
<keyword evidence="6 13" id="KW-0732">Signal</keyword>
<feature type="domain" description="Protein kinase" evidence="14">
    <location>
        <begin position="505"/>
        <end position="763"/>
    </location>
</feature>
<keyword evidence="17" id="KW-1185">Reference proteome</keyword>
<dbReference type="PROSITE" id="PS50011">
    <property type="entry name" value="PROTEIN_KINASE_DOM"/>
    <property type="match status" value="1"/>
</dbReference>
<evidence type="ECO:0000256" key="2">
    <source>
        <dbReference type="ARBA" id="ARBA00012513"/>
    </source>
</evidence>
<feature type="compositionally biased region" description="Basic residues" evidence="12">
    <location>
        <begin position="961"/>
        <end position="970"/>
    </location>
</feature>
<dbReference type="InterPro" id="IPR018391">
    <property type="entry name" value="PQQ_b-propeller_rpt"/>
</dbReference>
<dbReference type="CDD" id="cd10422">
    <property type="entry name" value="RNase_Ire1"/>
    <property type="match status" value="1"/>
</dbReference>
<dbReference type="Proteomes" id="UP000215335">
    <property type="component" value="Unassembled WGS sequence"/>
</dbReference>
<dbReference type="PANTHER" id="PTHR13954">
    <property type="entry name" value="IRE1-RELATED"/>
    <property type="match status" value="1"/>
</dbReference>